<dbReference type="InterPro" id="IPR012368">
    <property type="entry name" value="OxRdtase_Mopterin-bd_su_IorB"/>
</dbReference>
<dbReference type="EMBL" id="BAAAEU010000027">
    <property type="protein sequence ID" value="GAA0723914.1"/>
    <property type="molecule type" value="Genomic_DNA"/>
</dbReference>
<dbReference type="InterPro" id="IPR046867">
    <property type="entry name" value="AldOxase/xan_DH_MoCoBD2"/>
</dbReference>
<dbReference type="Proteomes" id="UP001501523">
    <property type="component" value="Unassembled WGS sequence"/>
</dbReference>
<evidence type="ECO:0000313" key="3">
    <source>
        <dbReference type="Proteomes" id="UP001501523"/>
    </source>
</evidence>
<proteinExistence type="predicted"/>
<name>A0ABP3U5U3_9GAMM</name>
<dbReference type="InterPro" id="IPR006311">
    <property type="entry name" value="TAT_signal"/>
</dbReference>
<dbReference type="RefSeq" id="WP_343793837.1">
    <property type="nucleotide sequence ID" value="NZ_BAAAEU010000027.1"/>
</dbReference>
<evidence type="ECO:0000313" key="2">
    <source>
        <dbReference type="EMBL" id="GAA0723914.1"/>
    </source>
</evidence>
<sequence length="758" mass="81676">MSADAITTVNAGRRRFLAISLTASGALLVGMRWAHAEPAAANLPPDLLGDELTELGPFLRIERDNRIVIGARGCEIGQGVMTSLPMLIAEELDVDWSQVRVVQLPYGYVETDKGPSNRYGDQGAGGSTSITDGWKELRQAGATARWLLVQAASRDWNLPAEQLRTESGQVIAPDGRKLTYGALARSATSIAPPEQPVALKSPEQFRIIGKPTRVADARAIVTGRSHFGIDEYAADALVAVIARCPYLDGTLDSFDDAETRKVAGVKDVIAIPGPKPDEPLGGVLAAGVAVLADSTWAALKGRELLKVKWKQGPWAKESTNALAAVANDLLDKNEGGVAVRNDGDFAKARKQARQVIEARYEMPFLAHATMEPPAALIEIRQDSVLLVASLQSPDGASELISQLTGIARKDIEIRMTRAGGGFGRRLKNDYVAEAVLVAKAAGKPVKLMWTREDDLQHDFYRPFGVHAMAATLDRKKHITGWSHRCAATPRNYRDAGMKSRPIYTGCLEPDDFPAGLVANLDKTFFSVASGMPRGWWRAPIHTFHAFAVQSFIDEVAVATRQDAVKLRLDLLGEPRKIPYKGHGGPTFDTGRLADVLKRCAEKIGWGARRTDGHGIGIACHFTFGGYAAHAFEVSIDGSDLRIHRAVCVADVGRVVNPLGLEAQMIGGTIDAVSAALHLAITVKDGQVQQHNFPDYPLLRMAQAPRNVEVQIVESTAEPSGAGEIGVPSAAPALANAVYAATTVRVRKLPLMPELMRML</sequence>
<accession>A0ABP3U5U3</accession>
<dbReference type="InterPro" id="IPR037165">
    <property type="entry name" value="AldOxase/xan_DH_Mopterin-bd_sf"/>
</dbReference>
<gene>
    <name evidence="2" type="ORF">GCM10009105_36250</name>
</gene>
<dbReference type="Pfam" id="PF02738">
    <property type="entry name" value="MoCoBD_1"/>
    <property type="match status" value="1"/>
</dbReference>
<dbReference type="Pfam" id="PF20256">
    <property type="entry name" value="MoCoBD_2"/>
    <property type="match status" value="2"/>
</dbReference>
<dbReference type="Gene3D" id="3.30.365.10">
    <property type="entry name" value="Aldehyde oxidase/xanthine dehydrogenase, molybdopterin binding domain"/>
    <property type="match status" value="4"/>
</dbReference>
<organism evidence="2 3">
    <name type="scientific">Dokdonella soli</name>
    <dbReference type="NCBI Taxonomy" id="529810"/>
    <lineage>
        <taxon>Bacteria</taxon>
        <taxon>Pseudomonadati</taxon>
        <taxon>Pseudomonadota</taxon>
        <taxon>Gammaproteobacteria</taxon>
        <taxon>Lysobacterales</taxon>
        <taxon>Rhodanobacteraceae</taxon>
        <taxon>Dokdonella</taxon>
    </lineage>
</organism>
<feature type="domain" description="Aldehyde oxidase/xanthine dehydrogenase a/b hammerhead" evidence="1">
    <location>
        <begin position="222"/>
        <end position="313"/>
    </location>
</feature>
<dbReference type="InterPro" id="IPR000674">
    <property type="entry name" value="Ald_Oxase/Xan_DH_a/b"/>
</dbReference>
<dbReference type="InterPro" id="IPR008274">
    <property type="entry name" value="AldOxase/xan_DH_MoCoBD1"/>
</dbReference>
<dbReference type="PANTHER" id="PTHR47495:SF3">
    <property type="entry name" value="BLR6219 PROTEIN"/>
    <property type="match status" value="1"/>
</dbReference>
<dbReference type="SMART" id="SM01008">
    <property type="entry name" value="Ald_Xan_dh_C"/>
    <property type="match status" value="1"/>
</dbReference>
<dbReference type="PROSITE" id="PS51318">
    <property type="entry name" value="TAT"/>
    <property type="match status" value="1"/>
</dbReference>
<comment type="caution">
    <text evidence="2">The sequence shown here is derived from an EMBL/GenBank/DDBJ whole genome shotgun (WGS) entry which is preliminary data.</text>
</comment>
<dbReference type="Gene3D" id="3.90.1170.50">
    <property type="entry name" value="Aldehyde oxidase/xanthine dehydrogenase, a/b hammerhead"/>
    <property type="match status" value="1"/>
</dbReference>
<evidence type="ECO:0000259" key="1">
    <source>
        <dbReference type="SMART" id="SM01008"/>
    </source>
</evidence>
<dbReference type="SUPFAM" id="SSF56003">
    <property type="entry name" value="Molybdenum cofactor-binding domain"/>
    <property type="match status" value="2"/>
</dbReference>
<protein>
    <submittedName>
        <fullName evidence="2">Xanthine dehydrogenase family protein molybdopterin-binding subunit</fullName>
    </submittedName>
</protein>
<dbReference type="InterPro" id="IPR052516">
    <property type="entry name" value="N-heterocyclic_Hydroxylase"/>
</dbReference>
<dbReference type="PANTHER" id="PTHR47495">
    <property type="entry name" value="ALDEHYDE DEHYDROGENASE"/>
    <property type="match status" value="1"/>
</dbReference>
<reference evidence="3" key="1">
    <citation type="journal article" date="2019" name="Int. J. Syst. Evol. Microbiol.">
        <title>The Global Catalogue of Microorganisms (GCM) 10K type strain sequencing project: providing services to taxonomists for standard genome sequencing and annotation.</title>
        <authorList>
            <consortium name="The Broad Institute Genomics Platform"/>
            <consortium name="The Broad Institute Genome Sequencing Center for Infectious Disease"/>
            <person name="Wu L."/>
            <person name="Ma J."/>
        </authorList>
    </citation>
    <scope>NUCLEOTIDE SEQUENCE [LARGE SCALE GENOMIC DNA]</scope>
    <source>
        <strain evidence="3">JCM 15421</strain>
    </source>
</reference>
<dbReference type="PIRSF" id="PIRSF036389">
    <property type="entry name" value="IOR_B"/>
    <property type="match status" value="1"/>
</dbReference>
<keyword evidence="3" id="KW-1185">Reference proteome</keyword>